<comment type="caution">
    <text evidence="9">The sequence shown here is derived from an EMBL/GenBank/DDBJ whole genome shotgun (WGS) entry which is preliminary data.</text>
</comment>
<accession>A0ABP6CSX9</accession>
<dbReference type="PANTHER" id="PTHR43163">
    <property type="entry name" value="DIPEPTIDE TRANSPORT SYSTEM PERMEASE PROTEIN DPPB-RELATED"/>
    <property type="match status" value="1"/>
</dbReference>
<dbReference type="InterPro" id="IPR000515">
    <property type="entry name" value="MetI-like"/>
</dbReference>
<dbReference type="RefSeq" id="WP_344547065.1">
    <property type="nucleotide sequence ID" value="NZ_BAAATD010000012.1"/>
</dbReference>
<feature type="transmembrane region" description="Helical" evidence="7">
    <location>
        <begin position="182"/>
        <end position="205"/>
    </location>
</feature>
<feature type="transmembrane region" description="Helical" evidence="7">
    <location>
        <begin position="281"/>
        <end position="306"/>
    </location>
</feature>
<keyword evidence="4 7" id="KW-0812">Transmembrane</keyword>
<dbReference type="InterPro" id="IPR045621">
    <property type="entry name" value="BPD_transp_1_N"/>
</dbReference>
<keyword evidence="2 7" id="KW-0813">Transport</keyword>
<comment type="subcellular location">
    <subcellularLocation>
        <location evidence="1 7">Cell membrane</location>
        <topology evidence="1 7">Multi-pass membrane protein</topology>
    </subcellularLocation>
</comment>
<feature type="transmembrane region" description="Helical" evidence="7">
    <location>
        <begin position="239"/>
        <end position="261"/>
    </location>
</feature>
<dbReference type="Pfam" id="PF00528">
    <property type="entry name" value="BPD_transp_1"/>
    <property type="match status" value="1"/>
</dbReference>
<keyword evidence="3" id="KW-1003">Cell membrane</keyword>
<dbReference type="Gene3D" id="1.10.3720.10">
    <property type="entry name" value="MetI-like"/>
    <property type="match status" value="1"/>
</dbReference>
<dbReference type="PROSITE" id="PS50928">
    <property type="entry name" value="ABC_TM1"/>
    <property type="match status" value="1"/>
</dbReference>
<reference evidence="10" key="1">
    <citation type="journal article" date="2019" name="Int. J. Syst. Evol. Microbiol.">
        <title>The Global Catalogue of Microorganisms (GCM) 10K type strain sequencing project: providing services to taxonomists for standard genome sequencing and annotation.</title>
        <authorList>
            <consortium name="The Broad Institute Genomics Platform"/>
            <consortium name="The Broad Institute Genome Sequencing Center for Infectious Disease"/>
            <person name="Wu L."/>
            <person name="Ma J."/>
        </authorList>
    </citation>
    <scope>NUCLEOTIDE SEQUENCE [LARGE SCALE GENOMIC DNA]</scope>
    <source>
        <strain evidence="10">JCM 6833</strain>
    </source>
</reference>
<evidence type="ECO:0000256" key="3">
    <source>
        <dbReference type="ARBA" id="ARBA00022475"/>
    </source>
</evidence>
<comment type="similarity">
    <text evidence="7">Belongs to the binding-protein-dependent transport system permease family.</text>
</comment>
<feature type="domain" description="ABC transmembrane type-1" evidence="8">
    <location>
        <begin position="96"/>
        <end position="300"/>
    </location>
</feature>
<gene>
    <name evidence="9" type="ORF">GCM10010411_73090</name>
</gene>
<evidence type="ECO:0000256" key="5">
    <source>
        <dbReference type="ARBA" id="ARBA00022989"/>
    </source>
</evidence>
<protein>
    <submittedName>
        <fullName evidence="9">ABC transporter permease</fullName>
    </submittedName>
</protein>
<keyword evidence="5 7" id="KW-1133">Transmembrane helix</keyword>
<evidence type="ECO:0000256" key="7">
    <source>
        <dbReference type="RuleBase" id="RU363032"/>
    </source>
</evidence>
<organism evidence="9 10">
    <name type="scientific">Actinomadura fulvescens</name>
    <dbReference type="NCBI Taxonomy" id="46160"/>
    <lineage>
        <taxon>Bacteria</taxon>
        <taxon>Bacillati</taxon>
        <taxon>Actinomycetota</taxon>
        <taxon>Actinomycetes</taxon>
        <taxon>Streptosporangiales</taxon>
        <taxon>Thermomonosporaceae</taxon>
        <taxon>Actinomadura</taxon>
    </lineage>
</organism>
<proteinExistence type="inferred from homology"/>
<evidence type="ECO:0000313" key="10">
    <source>
        <dbReference type="Proteomes" id="UP001501509"/>
    </source>
</evidence>
<dbReference type="CDD" id="cd06261">
    <property type="entry name" value="TM_PBP2"/>
    <property type="match status" value="1"/>
</dbReference>
<feature type="transmembrane region" description="Helical" evidence="7">
    <location>
        <begin position="100"/>
        <end position="122"/>
    </location>
</feature>
<sequence length="311" mass="31869">MMIRVLVGALVRAAVLLAAVSMLVFGATELLPSDAAENRTGGRATDQQLAGLREDLGLDRPAWERYLGWAAGLLRGDAGRSLTTDRPVSSLLAERLPASLTLAGCGLAVAVPLALVLAGLVGTAPPRLRRSITVVTTTLAAIPQVVFAAGLVVIFAGVLTWLPPVSLLPPGEPPYTRPELLVLPALALAVPAAAFGAGLLGGAVADTVSRPHVRDAVTRGVPRWRVAVRHVVPFVLAPALRVLALITGGLLAATAVVEVLFGYTGLGELLVSSVGTRDAPVVQAVAMLTASTMLIGLTVADGVAALTRDGR</sequence>
<name>A0ABP6CSX9_9ACTN</name>
<evidence type="ECO:0000256" key="6">
    <source>
        <dbReference type="ARBA" id="ARBA00023136"/>
    </source>
</evidence>
<dbReference type="Pfam" id="PF19300">
    <property type="entry name" value="BPD_transp_1_N"/>
    <property type="match status" value="1"/>
</dbReference>
<evidence type="ECO:0000256" key="1">
    <source>
        <dbReference type="ARBA" id="ARBA00004651"/>
    </source>
</evidence>
<dbReference type="Proteomes" id="UP001501509">
    <property type="component" value="Unassembled WGS sequence"/>
</dbReference>
<keyword evidence="6 7" id="KW-0472">Membrane</keyword>
<feature type="transmembrane region" description="Helical" evidence="7">
    <location>
        <begin position="134"/>
        <end position="162"/>
    </location>
</feature>
<evidence type="ECO:0000256" key="2">
    <source>
        <dbReference type="ARBA" id="ARBA00022448"/>
    </source>
</evidence>
<dbReference type="SUPFAM" id="SSF161098">
    <property type="entry name" value="MetI-like"/>
    <property type="match status" value="1"/>
</dbReference>
<evidence type="ECO:0000259" key="8">
    <source>
        <dbReference type="PROSITE" id="PS50928"/>
    </source>
</evidence>
<dbReference type="EMBL" id="BAAATD010000012">
    <property type="protein sequence ID" value="GAA2625699.1"/>
    <property type="molecule type" value="Genomic_DNA"/>
</dbReference>
<evidence type="ECO:0000256" key="4">
    <source>
        <dbReference type="ARBA" id="ARBA00022692"/>
    </source>
</evidence>
<dbReference type="PANTHER" id="PTHR43163:SF3">
    <property type="entry name" value="PEPTIDE ABC TRANSPORTER PERMEASE PROTEIN"/>
    <property type="match status" value="1"/>
</dbReference>
<keyword evidence="10" id="KW-1185">Reference proteome</keyword>
<dbReference type="InterPro" id="IPR035906">
    <property type="entry name" value="MetI-like_sf"/>
</dbReference>
<evidence type="ECO:0000313" key="9">
    <source>
        <dbReference type="EMBL" id="GAA2625699.1"/>
    </source>
</evidence>